<evidence type="ECO:0000259" key="6">
    <source>
        <dbReference type="Pfam" id="PF03358"/>
    </source>
</evidence>
<feature type="compositionally biased region" description="Polar residues" evidence="3">
    <location>
        <begin position="249"/>
        <end position="265"/>
    </location>
</feature>
<feature type="domain" description="SCP2" evidence="5">
    <location>
        <begin position="539"/>
        <end position="618"/>
    </location>
</feature>
<dbReference type="Gene3D" id="3.30.1050.10">
    <property type="entry name" value="SCP2 sterol-binding domain"/>
    <property type="match status" value="1"/>
</dbReference>
<dbReference type="GO" id="GO:0016491">
    <property type="term" value="F:oxidoreductase activity"/>
    <property type="evidence" value="ECO:0007669"/>
    <property type="project" value="InterPro"/>
</dbReference>
<evidence type="ECO:0000313" key="7">
    <source>
        <dbReference type="EMBL" id="MBI5248832.1"/>
    </source>
</evidence>
<comment type="caution">
    <text evidence="7">The sequence shown here is derived from an EMBL/GenBank/DDBJ whole genome shotgun (WGS) entry which is preliminary data.</text>
</comment>
<evidence type="ECO:0000313" key="8">
    <source>
        <dbReference type="Proteomes" id="UP000807825"/>
    </source>
</evidence>
<keyword evidence="4" id="KW-0472">Membrane</keyword>
<keyword evidence="1" id="KW-0285">Flavoprotein</keyword>
<sequence>MSLTSVKKAKSSLGKARQVFLYVAPFPALVFFKIWISLGRDPGSLFIVAGSMLAYCSICLALALRWDKPTYFDWAIWAYFLAISLSLVLWKEATAPILVEYAITGVYLCLFGAAFLPPILRLDPFTYHYAKKLVPQAFWSTPVFANINRVMTFVWAGIFAICGLLSLYPSSVTRALVPISMIVGLGIPFNLLFPDYYLKSIGLPTMAAMRGSGDLSAKNAAAVSDKKALPDVVACRLEPLGSTVPPKSVQRQAETTDQSQSERSTTLKVIAINSSPRADGTSKTGIMLEALVGGMREAGAEVETVHLRQKVVKNCIGCFTCWTKTPGICVHKDDMTNELFPKWLEADIAVYATPLYHYTMNATMKAFVERSLPTLEPFFIPNEGGTRHPLRHKLPQAVVISVAGFPELAVFDQLSSYVRFLFGRGLLAELYRPAAEVMKLPEFSETSRDILSATADAGRDLVQSRKISNETMERITQPIVDPDSLAKMANMFWKSCIQEGLTPKEFERKNLVPRPDSVQTFMMIMSRGFNPLNAAGSRAVIQFDFSGEIEGACSFRIENGLIEAKEGRSEKPDLTIQSPFDIWMDIVTGKSDGQQMFMEQKYKAIGDLSLLIRMKELFGNR</sequence>
<dbReference type="Pfam" id="PF02036">
    <property type="entry name" value="SCP2"/>
    <property type="match status" value="1"/>
</dbReference>
<dbReference type="SUPFAM" id="SSF55718">
    <property type="entry name" value="SCP-like"/>
    <property type="match status" value="1"/>
</dbReference>
<evidence type="ECO:0000256" key="1">
    <source>
        <dbReference type="ARBA" id="ARBA00022630"/>
    </source>
</evidence>
<feature type="domain" description="NADPH-dependent FMN reductase-like" evidence="6">
    <location>
        <begin position="268"/>
        <end position="394"/>
    </location>
</feature>
<feature type="region of interest" description="Disordered" evidence="3">
    <location>
        <begin position="243"/>
        <end position="265"/>
    </location>
</feature>
<feature type="transmembrane region" description="Helical" evidence="4">
    <location>
        <begin position="71"/>
        <end position="90"/>
    </location>
</feature>
<dbReference type="PANTHER" id="PTHR43278:SF2">
    <property type="entry name" value="IRON-SULFUR FLAVOPROTEIN"/>
    <property type="match status" value="1"/>
</dbReference>
<dbReference type="Proteomes" id="UP000807825">
    <property type="component" value="Unassembled WGS sequence"/>
</dbReference>
<protein>
    <submittedName>
        <fullName evidence="7">NAD(P)H-dependent oxidoreductase</fullName>
    </submittedName>
</protein>
<keyword evidence="4" id="KW-0812">Transmembrane</keyword>
<dbReference type="InterPro" id="IPR029039">
    <property type="entry name" value="Flavoprotein-like_sf"/>
</dbReference>
<evidence type="ECO:0000256" key="2">
    <source>
        <dbReference type="ARBA" id="ARBA00022643"/>
    </source>
</evidence>
<organism evidence="7 8">
    <name type="scientific">Desulfomonile tiedjei</name>
    <dbReference type="NCBI Taxonomy" id="2358"/>
    <lineage>
        <taxon>Bacteria</taxon>
        <taxon>Pseudomonadati</taxon>
        <taxon>Thermodesulfobacteriota</taxon>
        <taxon>Desulfomonilia</taxon>
        <taxon>Desulfomonilales</taxon>
        <taxon>Desulfomonilaceae</taxon>
        <taxon>Desulfomonile</taxon>
    </lineage>
</organism>
<dbReference type="InterPro" id="IPR051796">
    <property type="entry name" value="ISF_SsuE-like"/>
</dbReference>
<dbReference type="EMBL" id="JACRDE010000147">
    <property type="protein sequence ID" value="MBI5248832.1"/>
    <property type="molecule type" value="Genomic_DNA"/>
</dbReference>
<dbReference type="Gene3D" id="3.40.50.360">
    <property type="match status" value="1"/>
</dbReference>
<proteinExistence type="predicted"/>
<evidence type="ECO:0000259" key="5">
    <source>
        <dbReference type="Pfam" id="PF02036"/>
    </source>
</evidence>
<keyword evidence="4" id="KW-1133">Transmembrane helix</keyword>
<feature type="transmembrane region" description="Helical" evidence="4">
    <location>
        <begin position="150"/>
        <end position="169"/>
    </location>
</feature>
<dbReference type="AlphaFoldDB" id="A0A9D6Z2R4"/>
<dbReference type="Pfam" id="PF03358">
    <property type="entry name" value="FMN_red"/>
    <property type="match status" value="1"/>
</dbReference>
<feature type="transmembrane region" description="Helical" evidence="4">
    <location>
        <begin position="175"/>
        <end position="193"/>
    </location>
</feature>
<dbReference type="PANTHER" id="PTHR43278">
    <property type="entry name" value="NAD(P)H-DEPENDENT FMN-CONTAINING OXIDOREDUCTASE YWQN-RELATED"/>
    <property type="match status" value="1"/>
</dbReference>
<dbReference type="InterPro" id="IPR005025">
    <property type="entry name" value="FMN_Rdtase-like_dom"/>
</dbReference>
<accession>A0A9D6Z2R4</accession>
<reference evidence="7" key="1">
    <citation type="submission" date="2020-07" db="EMBL/GenBank/DDBJ databases">
        <title>Huge and variable diversity of episymbiotic CPR bacteria and DPANN archaea in groundwater ecosystems.</title>
        <authorList>
            <person name="He C.Y."/>
            <person name="Keren R."/>
            <person name="Whittaker M."/>
            <person name="Farag I.F."/>
            <person name="Doudna J."/>
            <person name="Cate J.H.D."/>
            <person name="Banfield J.F."/>
        </authorList>
    </citation>
    <scope>NUCLEOTIDE SEQUENCE</scope>
    <source>
        <strain evidence="7">NC_groundwater_1664_Pr3_B-0.1um_52_9</strain>
    </source>
</reference>
<name>A0A9D6Z2R4_9BACT</name>
<keyword evidence="2" id="KW-0288">FMN</keyword>
<feature type="transmembrane region" description="Helical" evidence="4">
    <location>
        <begin position="44"/>
        <end position="64"/>
    </location>
</feature>
<feature type="transmembrane region" description="Helical" evidence="4">
    <location>
        <begin position="20"/>
        <end position="38"/>
    </location>
</feature>
<feature type="transmembrane region" description="Helical" evidence="4">
    <location>
        <begin position="102"/>
        <end position="122"/>
    </location>
</feature>
<dbReference type="InterPro" id="IPR003033">
    <property type="entry name" value="SCP2_sterol-bd_dom"/>
</dbReference>
<evidence type="ECO:0000256" key="3">
    <source>
        <dbReference type="SAM" id="MobiDB-lite"/>
    </source>
</evidence>
<dbReference type="InterPro" id="IPR036527">
    <property type="entry name" value="SCP2_sterol-bd_dom_sf"/>
</dbReference>
<gene>
    <name evidence="7" type="ORF">HY912_05000</name>
</gene>
<evidence type="ECO:0000256" key="4">
    <source>
        <dbReference type="SAM" id="Phobius"/>
    </source>
</evidence>
<dbReference type="SUPFAM" id="SSF52218">
    <property type="entry name" value="Flavoproteins"/>
    <property type="match status" value="1"/>
</dbReference>